<keyword evidence="3" id="KW-1185">Reference proteome</keyword>
<comment type="caution">
    <text evidence="2">The sequence shown here is derived from an EMBL/GenBank/DDBJ whole genome shotgun (WGS) entry which is preliminary data.</text>
</comment>
<organism evidence="2 3">
    <name type="scientific">Streptomyces afghaniensis 772</name>
    <dbReference type="NCBI Taxonomy" id="1283301"/>
    <lineage>
        <taxon>Bacteria</taxon>
        <taxon>Bacillati</taxon>
        <taxon>Actinomycetota</taxon>
        <taxon>Actinomycetes</taxon>
        <taxon>Kitasatosporales</taxon>
        <taxon>Streptomycetaceae</taxon>
        <taxon>Streptomyces</taxon>
    </lineage>
</organism>
<evidence type="ECO:0000256" key="1">
    <source>
        <dbReference type="SAM" id="MobiDB-lite"/>
    </source>
</evidence>
<gene>
    <name evidence="2" type="ORF">STAFG_8541</name>
</gene>
<evidence type="ECO:0000313" key="2">
    <source>
        <dbReference type="EMBL" id="EPJ34393.1"/>
    </source>
</evidence>
<feature type="compositionally biased region" description="Polar residues" evidence="1">
    <location>
        <begin position="1"/>
        <end position="10"/>
    </location>
</feature>
<accession>S4M5C0</accession>
<dbReference type="Proteomes" id="UP000015001">
    <property type="component" value="Unassembled WGS sequence"/>
</dbReference>
<proteinExistence type="predicted"/>
<reference evidence="2 3" key="1">
    <citation type="submission" date="2013-02" db="EMBL/GenBank/DDBJ databases">
        <title>Draft Genome Sequence of Streptomyces afghaniensis, Which Produces Compounds of the Julimycin B-Complex.</title>
        <authorList>
            <person name="Gruening B.A."/>
            <person name="Praeg A."/>
            <person name="Erxleben A."/>
            <person name="Guenther S."/>
            <person name="Fiedler H.-P."/>
            <person name="Goodfellow M."/>
            <person name="Mueller M."/>
        </authorList>
    </citation>
    <scope>NUCLEOTIDE SEQUENCE [LARGE SCALE GENOMIC DNA]</scope>
    <source>
        <strain evidence="2 3">772</strain>
    </source>
</reference>
<dbReference type="AlphaFoldDB" id="S4M5C0"/>
<feature type="region of interest" description="Disordered" evidence="1">
    <location>
        <begin position="1"/>
        <end position="34"/>
    </location>
</feature>
<dbReference type="EMBL" id="AOPY01001700">
    <property type="protein sequence ID" value="EPJ34393.1"/>
    <property type="molecule type" value="Genomic_DNA"/>
</dbReference>
<evidence type="ECO:0000313" key="3">
    <source>
        <dbReference type="Proteomes" id="UP000015001"/>
    </source>
</evidence>
<dbReference type="HOGENOM" id="CLU_3376236_0_0_11"/>
<name>S4M5C0_9ACTN</name>
<sequence>MTACHISNNHGGHPHLGALPRIERHPHLSRGART</sequence>
<protein>
    <submittedName>
        <fullName evidence="2">Uncharacterized protein</fullName>
    </submittedName>
</protein>